<evidence type="ECO:0000313" key="5">
    <source>
        <dbReference type="Proteomes" id="UP001361570"/>
    </source>
</evidence>
<dbReference type="SUPFAM" id="SSF56524">
    <property type="entry name" value="Oxidoreductase molybdopterin-binding domain"/>
    <property type="match status" value="1"/>
</dbReference>
<dbReference type="PRINTS" id="PR00407">
    <property type="entry name" value="EUMOPTERIN"/>
</dbReference>
<accession>A0ABU8DP62</accession>
<dbReference type="NCBIfam" id="TIGR01409">
    <property type="entry name" value="TAT_signal_seq"/>
    <property type="match status" value="1"/>
</dbReference>
<keyword evidence="2" id="KW-1133">Transmembrane helix</keyword>
<dbReference type="CDD" id="cd00321">
    <property type="entry name" value="SO_family_Moco"/>
    <property type="match status" value="1"/>
</dbReference>
<dbReference type="PANTHER" id="PTHR19372">
    <property type="entry name" value="SULFITE REDUCTASE"/>
    <property type="match status" value="1"/>
</dbReference>
<dbReference type="PANTHER" id="PTHR19372:SF7">
    <property type="entry name" value="SULFITE OXIDASE, MITOCHONDRIAL"/>
    <property type="match status" value="1"/>
</dbReference>
<dbReference type="Proteomes" id="UP001361570">
    <property type="component" value="Unassembled WGS sequence"/>
</dbReference>
<dbReference type="InterPro" id="IPR008335">
    <property type="entry name" value="Mopterin_OxRdtase_euk"/>
</dbReference>
<dbReference type="EMBL" id="JBAPLU010000002">
    <property type="protein sequence ID" value="MEI4270612.1"/>
    <property type="molecule type" value="Genomic_DNA"/>
</dbReference>
<dbReference type="Pfam" id="PF00174">
    <property type="entry name" value="Oxidored_molyb"/>
    <property type="match status" value="1"/>
</dbReference>
<evidence type="ECO:0000256" key="2">
    <source>
        <dbReference type="SAM" id="Phobius"/>
    </source>
</evidence>
<reference evidence="4 5" key="1">
    <citation type="submission" date="2024-03" db="EMBL/GenBank/DDBJ databases">
        <title>Draft genome sequence of Klenkia sp. LSe6-5.</title>
        <authorList>
            <person name="Duangmal K."/>
            <person name="Chantavorakit T."/>
        </authorList>
    </citation>
    <scope>NUCLEOTIDE SEQUENCE [LARGE SCALE GENOMIC DNA]</scope>
    <source>
        <strain evidence="4 5">LSe6-5</strain>
    </source>
</reference>
<dbReference type="Gene3D" id="3.90.420.10">
    <property type="entry name" value="Oxidoreductase, molybdopterin-binding domain"/>
    <property type="match status" value="1"/>
</dbReference>
<organism evidence="4 5">
    <name type="scientific">Klenkia sesuvii</name>
    <dbReference type="NCBI Taxonomy" id="3103137"/>
    <lineage>
        <taxon>Bacteria</taxon>
        <taxon>Bacillati</taxon>
        <taxon>Actinomycetota</taxon>
        <taxon>Actinomycetes</taxon>
        <taxon>Geodermatophilales</taxon>
        <taxon>Geodermatophilaceae</taxon>
        <taxon>Klenkia</taxon>
    </lineage>
</organism>
<keyword evidence="5" id="KW-1185">Reference proteome</keyword>
<protein>
    <submittedName>
        <fullName evidence="4">Molybdopterin-dependent oxidoreductase</fullName>
    </submittedName>
</protein>
<feature type="transmembrane region" description="Helical" evidence="2">
    <location>
        <begin position="43"/>
        <end position="64"/>
    </location>
</feature>
<dbReference type="InterPro" id="IPR019546">
    <property type="entry name" value="TAT_signal_bac_arc"/>
</dbReference>
<feature type="transmembrane region" description="Helical" evidence="2">
    <location>
        <begin position="159"/>
        <end position="179"/>
    </location>
</feature>
<comment type="caution">
    <text evidence="4">The sequence shown here is derived from an EMBL/GenBank/DDBJ whole genome shotgun (WGS) entry which is preliminary data.</text>
</comment>
<gene>
    <name evidence="4" type="ORF">TEK04_02650</name>
</gene>
<keyword evidence="2" id="KW-0472">Membrane</keyword>
<dbReference type="InterPro" id="IPR036374">
    <property type="entry name" value="OxRdtase_Mopterin-bd_sf"/>
</dbReference>
<dbReference type="RefSeq" id="WP_336402755.1">
    <property type="nucleotide sequence ID" value="NZ_JBAPLU010000002.1"/>
</dbReference>
<feature type="region of interest" description="Disordered" evidence="1">
    <location>
        <begin position="1"/>
        <end position="23"/>
    </location>
</feature>
<proteinExistence type="predicted"/>
<sequence>MTAPLDRVLGARLPDPPDALRRGPLADGAFTSPLHTERRAARVGVWLGAGFVVCFLTGLVSHLIQEPPSWFVWPAEPVWLYRVTQGTHVMVGLALIPLLLVKLWTVYPQLFSWPPAATPAKAVARVSILVLVGSAVFMLVTGLVNISQWYPFGFGFRTAHFWTGWVALGAVLTHVGAYAPHIRRGLARRGTAASVAGLPAEEAERAQDETAAEEEGAVSRRAFVATAAVATGAVALTQWGQTISPLAQVSVLAPRIPGVGPQGLPVNQTAVAAGVTDSARDPEYRLVVEGPTRLELTLADLQAMPQHTERLPITCVEGWSAGADWTGPRLRDVLAAAGHPPGTVVHVESIQTGGSYRVSTVGRPHADSDKTLLALQVNGQELALDHGYPVRLIAPNRPGAMQTKWLGRIAPGAAGVGS</sequence>
<feature type="transmembrane region" description="Helical" evidence="2">
    <location>
        <begin position="79"/>
        <end position="101"/>
    </location>
</feature>
<dbReference type="InterPro" id="IPR000572">
    <property type="entry name" value="OxRdtase_Mopterin-bd_dom"/>
</dbReference>
<name>A0ABU8DP62_9ACTN</name>
<evidence type="ECO:0000313" key="4">
    <source>
        <dbReference type="EMBL" id="MEI4270612.1"/>
    </source>
</evidence>
<evidence type="ECO:0000256" key="1">
    <source>
        <dbReference type="SAM" id="MobiDB-lite"/>
    </source>
</evidence>
<evidence type="ECO:0000259" key="3">
    <source>
        <dbReference type="Pfam" id="PF00174"/>
    </source>
</evidence>
<feature type="domain" description="Oxidoreductase molybdopterin-binding" evidence="3">
    <location>
        <begin position="281"/>
        <end position="409"/>
    </location>
</feature>
<feature type="transmembrane region" description="Helical" evidence="2">
    <location>
        <begin position="122"/>
        <end position="147"/>
    </location>
</feature>
<keyword evidence="2" id="KW-0812">Transmembrane</keyword>